<evidence type="ECO:0000256" key="2">
    <source>
        <dbReference type="SAM" id="SignalP"/>
    </source>
</evidence>
<feature type="signal peptide" evidence="2">
    <location>
        <begin position="1"/>
        <end position="26"/>
    </location>
</feature>
<dbReference type="Proteomes" id="UP000054823">
    <property type="component" value="Unassembled WGS sequence"/>
</dbReference>
<evidence type="ECO:0000256" key="1">
    <source>
        <dbReference type="SAM" id="Phobius"/>
    </source>
</evidence>
<sequence length="92" mass="10046">MRLWTKMNTTIVALCLTFLSAPAAMAQDYSGWRQRWWNWWNARYGGGQGGGSPHSGGSNAVPEIDASAGLLAVAAVLATLALAWELRRRRAK</sequence>
<organism evidence="3 4">
    <name type="scientific">Shimia marina</name>
    <dbReference type="NCBI Taxonomy" id="321267"/>
    <lineage>
        <taxon>Bacteria</taxon>
        <taxon>Pseudomonadati</taxon>
        <taxon>Pseudomonadota</taxon>
        <taxon>Alphaproteobacteria</taxon>
        <taxon>Rhodobacterales</taxon>
        <taxon>Roseobacteraceae</taxon>
    </lineage>
</organism>
<protein>
    <submittedName>
        <fullName evidence="3">VPEID-CTERM protein sorting domain protein</fullName>
    </submittedName>
</protein>
<keyword evidence="1" id="KW-1133">Transmembrane helix</keyword>
<proteinExistence type="predicted"/>
<gene>
    <name evidence="3" type="ORF">SHM7688_01900</name>
</gene>
<evidence type="ECO:0000313" key="4">
    <source>
        <dbReference type="Proteomes" id="UP000054823"/>
    </source>
</evidence>
<evidence type="ECO:0000313" key="3">
    <source>
        <dbReference type="EMBL" id="CUH52454.1"/>
    </source>
</evidence>
<keyword evidence="4" id="KW-1185">Reference proteome</keyword>
<accession>A0A0P1EQM0</accession>
<dbReference type="AlphaFoldDB" id="A0A0P1EQM0"/>
<feature type="transmembrane region" description="Helical" evidence="1">
    <location>
        <begin position="66"/>
        <end position="86"/>
    </location>
</feature>
<dbReference type="NCBIfam" id="TIGR04161">
    <property type="entry name" value="VPEID-CTERM"/>
    <property type="match status" value="1"/>
</dbReference>
<feature type="chain" id="PRO_5006061790" evidence="2">
    <location>
        <begin position="27"/>
        <end position="92"/>
    </location>
</feature>
<reference evidence="3 4" key="1">
    <citation type="submission" date="2015-09" db="EMBL/GenBank/DDBJ databases">
        <authorList>
            <consortium name="Swine Surveillance"/>
        </authorList>
    </citation>
    <scope>NUCLEOTIDE SEQUENCE [LARGE SCALE GENOMIC DNA]</scope>
    <source>
        <strain evidence="3 4">CECT 7688</strain>
    </source>
</reference>
<keyword evidence="1" id="KW-0472">Membrane</keyword>
<dbReference type="RefSeq" id="WP_058239657.1">
    <property type="nucleotide sequence ID" value="NZ_CYPW01000017.1"/>
</dbReference>
<name>A0A0P1EQM0_9RHOB</name>
<dbReference type="InterPro" id="IPR026422">
    <property type="entry name" value="VPEID-CTERM"/>
</dbReference>
<keyword evidence="2" id="KW-0732">Signal</keyword>
<keyword evidence="1" id="KW-0812">Transmembrane</keyword>
<dbReference type="EMBL" id="CYPW01000017">
    <property type="protein sequence ID" value="CUH52454.1"/>
    <property type="molecule type" value="Genomic_DNA"/>
</dbReference>